<dbReference type="InterPro" id="IPR006068">
    <property type="entry name" value="ATPase_P-typ_cation-transptr_C"/>
</dbReference>
<dbReference type="GO" id="GO:0016787">
    <property type="term" value="F:hydrolase activity"/>
    <property type="evidence" value="ECO:0007669"/>
    <property type="project" value="UniProtKB-KW"/>
</dbReference>
<dbReference type="EMBL" id="ANOH01000176">
    <property type="protein sequence ID" value="EMI56053.1"/>
    <property type="molecule type" value="Genomic_DNA"/>
</dbReference>
<proteinExistence type="predicted"/>
<keyword evidence="4" id="KW-1185">Reference proteome</keyword>
<evidence type="ECO:0000259" key="2">
    <source>
        <dbReference type="Pfam" id="PF00689"/>
    </source>
</evidence>
<comment type="caution">
    <text evidence="3">The sequence shown here is derived from an EMBL/GenBank/DDBJ whole genome shotgun (WGS) entry which is preliminary data.</text>
</comment>
<keyword evidence="1" id="KW-1133">Transmembrane helix</keyword>
<keyword evidence="3" id="KW-0378">Hydrolase</keyword>
<dbReference type="Gene3D" id="1.20.1110.10">
    <property type="entry name" value="Calcium-transporting ATPase, transmembrane domain"/>
    <property type="match status" value="1"/>
</dbReference>
<sequence length="134" mass="14705">MIVLLGLYVGLMSLGLFHWYLVDDDPETLMLAQTVAFTGIIVIEKVNVLNFRALRQPISSVGWFSNPWILAAIAVTLLLQVAAVYIPALQPGLHTVALGWREWALIVAAALPVFAITEVVKIVASRRSRVAENP</sequence>
<keyword evidence="1" id="KW-0472">Membrane</keyword>
<evidence type="ECO:0000256" key="1">
    <source>
        <dbReference type="SAM" id="Phobius"/>
    </source>
</evidence>
<evidence type="ECO:0000313" key="3">
    <source>
        <dbReference type="EMBL" id="EMI56053.1"/>
    </source>
</evidence>
<dbReference type="SUPFAM" id="SSF81665">
    <property type="entry name" value="Calcium ATPase, transmembrane domain M"/>
    <property type="match status" value="1"/>
</dbReference>
<dbReference type="Pfam" id="PF00689">
    <property type="entry name" value="Cation_ATPase_C"/>
    <property type="match status" value="1"/>
</dbReference>
<dbReference type="PATRIC" id="fig|1263870.3.peg.2658"/>
<dbReference type="EC" id="3.6.3.-" evidence="3"/>
<organism evidence="3 4">
    <name type="scientific">Rhodopirellula sallentina SM41</name>
    <dbReference type="NCBI Taxonomy" id="1263870"/>
    <lineage>
        <taxon>Bacteria</taxon>
        <taxon>Pseudomonadati</taxon>
        <taxon>Planctomycetota</taxon>
        <taxon>Planctomycetia</taxon>
        <taxon>Pirellulales</taxon>
        <taxon>Pirellulaceae</taxon>
        <taxon>Rhodopirellula</taxon>
    </lineage>
</organism>
<protein>
    <submittedName>
        <fullName evidence="3">Membrane protein containing ATPase, P-type cation-transporter</fullName>
        <ecNumber evidence="3">3.6.3.-</ecNumber>
    </submittedName>
</protein>
<name>M5UJ48_9BACT</name>
<feature type="transmembrane region" description="Helical" evidence="1">
    <location>
        <begin position="68"/>
        <end position="88"/>
    </location>
</feature>
<reference evidence="3 4" key="1">
    <citation type="journal article" date="2013" name="Mar. Genomics">
        <title>Expression of sulfatases in Rhodopirellula baltica and the diversity of sulfatases in the genus Rhodopirellula.</title>
        <authorList>
            <person name="Wegner C.E."/>
            <person name="Richter-Heitmann T."/>
            <person name="Klindworth A."/>
            <person name="Klockow C."/>
            <person name="Richter M."/>
            <person name="Achstetter T."/>
            <person name="Glockner F.O."/>
            <person name="Harder J."/>
        </authorList>
    </citation>
    <scope>NUCLEOTIDE SEQUENCE [LARGE SCALE GENOMIC DNA]</scope>
    <source>
        <strain evidence="3 4">SM41</strain>
    </source>
</reference>
<dbReference type="Proteomes" id="UP000011885">
    <property type="component" value="Unassembled WGS sequence"/>
</dbReference>
<dbReference type="AlphaFoldDB" id="M5UJ48"/>
<evidence type="ECO:0000313" key="4">
    <source>
        <dbReference type="Proteomes" id="UP000011885"/>
    </source>
</evidence>
<accession>M5UJ48</accession>
<feature type="transmembrane region" description="Helical" evidence="1">
    <location>
        <begin position="5"/>
        <end position="22"/>
    </location>
</feature>
<feature type="transmembrane region" description="Helical" evidence="1">
    <location>
        <begin position="103"/>
        <end position="124"/>
    </location>
</feature>
<feature type="transmembrane region" description="Helical" evidence="1">
    <location>
        <begin position="28"/>
        <end position="47"/>
    </location>
</feature>
<dbReference type="InterPro" id="IPR023298">
    <property type="entry name" value="ATPase_P-typ_TM_dom_sf"/>
</dbReference>
<gene>
    <name evidence="3" type="ORF">RSSM_02500</name>
</gene>
<feature type="domain" description="Cation-transporting P-type ATPase C-terminal" evidence="2">
    <location>
        <begin position="2"/>
        <end position="122"/>
    </location>
</feature>
<keyword evidence="1" id="KW-0812">Transmembrane</keyword>